<dbReference type="InterPro" id="IPR011990">
    <property type="entry name" value="TPR-like_helical_dom_sf"/>
</dbReference>
<feature type="signal peptide" evidence="3">
    <location>
        <begin position="1"/>
        <end position="23"/>
    </location>
</feature>
<dbReference type="Gene3D" id="1.25.40.10">
    <property type="entry name" value="Tetratricopeptide repeat domain"/>
    <property type="match status" value="1"/>
</dbReference>
<name>A0ABU3PBT8_9BURK</name>
<feature type="compositionally biased region" description="Gly residues" evidence="2">
    <location>
        <begin position="353"/>
        <end position="384"/>
    </location>
</feature>
<dbReference type="Proteomes" id="UP001246372">
    <property type="component" value="Unassembled WGS sequence"/>
</dbReference>
<evidence type="ECO:0000313" key="4">
    <source>
        <dbReference type="EMBL" id="MDT8999735.1"/>
    </source>
</evidence>
<keyword evidence="5" id="KW-1185">Reference proteome</keyword>
<dbReference type="Pfam" id="PF14559">
    <property type="entry name" value="TPR_19"/>
    <property type="match status" value="1"/>
</dbReference>
<feature type="region of interest" description="Disordered" evidence="2">
    <location>
        <begin position="324"/>
        <end position="384"/>
    </location>
</feature>
<feature type="repeat" description="TPR" evidence="1">
    <location>
        <begin position="56"/>
        <end position="89"/>
    </location>
</feature>
<dbReference type="EMBL" id="JAVXZY010000003">
    <property type="protein sequence ID" value="MDT8999735.1"/>
    <property type="molecule type" value="Genomic_DNA"/>
</dbReference>
<dbReference type="InterPro" id="IPR019734">
    <property type="entry name" value="TPR_rpt"/>
</dbReference>
<evidence type="ECO:0000256" key="2">
    <source>
        <dbReference type="SAM" id="MobiDB-lite"/>
    </source>
</evidence>
<organism evidence="4 5">
    <name type="scientific">Roseateles aquae</name>
    <dbReference type="NCBI Taxonomy" id="3077235"/>
    <lineage>
        <taxon>Bacteria</taxon>
        <taxon>Pseudomonadati</taxon>
        <taxon>Pseudomonadota</taxon>
        <taxon>Betaproteobacteria</taxon>
        <taxon>Burkholderiales</taxon>
        <taxon>Sphaerotilaceae</taxon>
        <taxon>Roseateles</taxon>
    </lineage>
</organism>
<keyword evidence="1" id="KW-0802">TPR repeat</keyword>
<accession>A0ABU3PBT8</accession>
<evidence type="ECO:0000256" key="3">
    <source>
        <dbReference type="SAM" id="SignalP"/>
    </source>
</evidence>
<keyword evidence="3" id="KW-0732">Signal</keyword>
<comment type="caution">
    <text evidence="4">The sequence shown here is derived from an EMBL/GenBank/DDBJ whole genome shotgun (WGS) entry which is preliminary data.</text>
</comment>
<reference evidence="4" key="1">
    <citation type="submission" date="2023-09" db="EMBL/GenBank/DDBJ databases">
        <title>Paucibacter sp. APW11 Genome sequencing and assembly.</title>
        <authorList>
            <person name="Kim I."/>
        </authorList>
    </citation>
    <scope>NUCLEOTIDE SEQUENCE</scope>
    <source>
        <strain evidence="4">APW11</strain>
    </source>
</reference>
<sequence>MTTTLKHLLAAAILGLAALGAQAGAKEDIQADMKAGRWSQADQRLDEVLAKHPENALAHYWRAQAKFHLGQVDEAQAEVRRARELDPSENFARDKTVLRHIMEAPSSQSQGKGVSTGLSSAPAISPAPAEPAVPAAPARPAPREPEPKKSGGGFWMFALLIGLGLLTWRLTRSRANGDQRAAREQWQGELQQASKDLGDAIAASDANPQLSQEAKLANYDRAKRAQGEISAHLSSLNSRKDFAETAALVLRSRDIAAEIRGEEKPSERAARMEMQRQAMQPVYVQQPGYGPGYGGPQPSGGLGVLGTVAAVGAGVAIGSMMSGSAEAHGHRRHEEDDGSNRGGYIPFDDDNRGGGLDLGGSDGGAAWDSGGGGDFDAGGGGSFD</sequence>
<proteinExistence type="predicted"/>
<feature type="compositionally biased region" description="Polar residues" evidence="2">
    <location>
        <begin position="105"/>
        <end position="118"/>
    </location>
</feature>
<feature type="chain" id="PRO_5047219383" evidence="3">
    <location>
        <begin position="24"/>
        <end position="384"/>
    </location>
</feature>
<evidence type="ECO:0000313" key="5">
    <source>
        <dbReference type="Proteomes" id="UP001246372"/>
    </source>
</evidence>
<dbReference type="PROSITE" id="PS50005">
    <property type="entry name" value="TPR"/>
    <property type="match status" value="1"/>
</dbReference>
<feature type="compositionally biased region" description="Low complexity" evidence="2">
    <location>
        <begin position="119"/>
        <end position="138"/>
    </location>
</feature>
<dbReference type="RefSeq" id="WP_315650292.1">
    <property type="nucleotide sequence ID" value="NZ_JAVXZY010000003.1"/>
</dbReference>
<gene>
    <name evidence="4" type="ORF">RQP53_10695</name>
</gene>
<dbReference type="SUPFAM" id="SSF48452">
    <property type="entry name" value="TPR-like"/>
    <property type="match status" value="1"/>
</dbReference>
<feature type="region of interest" description="Disordered" evidence="2">
    <location>
        <begin position="104"/>
        <end position="149"/>
    </location>
</feature>
<protein>
    <submittedName>
        <fullName evidence="4">Tetratricopeptide repeat protein</fullName>
    </submittedName>
</protein>
<evidence type="ECO:0000256" key="1">
    <source>
        <dbReference type="PROSITE-ProRule" id="PRU00339"/>
    </source>
</evidence>